<keyword evidence="2" id="KW-1185">Reference proteome</keyword>
<dbReference type="EMBL" id="CPXJ01000085">
    <property type="protein sequence ID" value="CNE64852.1"/>
    <property type="molecule type" value="Genomic_DNA"/>
</dbReference>
<proteinExistence type="predicted"/>
<evidence type="ECO:0000313" key="2">
    <source>
        <dbReference type="Proteomes" id="UP000041601"/>
    </source>
</evidence>
<protein>
    <recommendedName>
        <fullName evidence="3">Immunity protein 63 domain-containing protein</fullName>
    </recommendedName>
</protein>
<dbReference type="RefSeq" id="WP_050127865.1">
    <property type="nucleotide sequence ID" value="NZ_CGGL01000055.1"/>
</dbReference>
<organism evidence="1 2">
    <name type="scientific">Yersinia enterocolitica</name>
    <dbReference type="NCBI Taxonomy" id="630"/>
    <lineage>
        <taxon>Bacteria</taxon>
        <taxon>Pseudomonadati</taxon>
        <taxon>Pseudomonadota</taxon>
        <taxon>Gammaproteobacteria</taxon>
        <taxon>Enterobacterales</taxon>
        <taxon>Yersiniaceae</taxon>
        <taxon>Yersinia</taxon>
    </lineage>
</organism>
<sequence length="126" mass="15002">MQKSTQEIINRFKVRDGVTICVSSSNQHGEQVEIRESGYLVWRAFNWESNFYFELNKNLSYCGTDQVKEVLTEFMRELYENRCWKLAYRDAISKLENIDHKNELTQLCILNNSRATIASLREYFKD</sequence>
<reference evidence="1 2" key="1">
    <citation type="submission" date="2015-03" db="EMBL/GenBank/DDBJ databases">
        <authorList>
            <consortium name="Pathogen Informatics"/>
            <person name="Murphy D."/>
        </authorList>
    </citation>
    <scope>NUCLEOTIDE SEQUENCE [LARGE SCALE GENOMIC DNA]</scope>
    <source>
        <strain evidence="1 2">IP05342</strain>
    </source>
</reference>
<evidence type="ECO:0000313" key="1">
    <source>
        <dbReference type="EMBL" id="CNE64852.1"/>
    </source>
</evidence>
<gene>
    <name evidence="1" type="ORF">ERS137959_04336</name>
</gene>
<accession>A0ABP1YES7</accession>
<dbReference type="Proteomes" id="UP000041601">
    <property type="component" value="Unassembled WGS sequence"/>
</dbReference>
<comment type="caution">
    <text evidence="1">The sequence shown here is derived from an EMBL/GenBank/DDBJ whole genome shotgun (WGS) entry which is preliminary data.</text>
</comment>
<name>A0ABP1YES7_YEREN</name>
<evidence type="ECO:0008006" key="3">
    <source>
        <dbReference type="Google" id="ProtNLM"/>
    </source>
</evidence>